<evidence type="ECO:0000313" key="2">
    <source>
        <dbReference type="EMBL" id="MBA1139856.1"/>
    </source>
</evidence>
<dbReference type="EMBL" id="JACDTY010000002">
    <property type="protein sequence ID" value="MBA1139856.1"/>
    <property type="molecule type" value="Genomic_DNA"/>
</dbReference>
<accession>A0A838AZL1</accession>
<name>A0A838AZL1_9HYPH</name>
<evidence type="ECO:0000313" key="3">
    <source>
        <dbReference type="Proteomes" id="UP000558284"/>
    </source>
</evidence>
<dbReference type="InterPro" id="IPR029058">
    <property type="entry name" value="AB_hydrolase_fold"/>
</dbReference>
<dbReference type="PANTHER" id="PTHR43433:SF5">
    <property type="entry name" value="AB HYDROLASE-1 DOMAIN-CONTAINING PROTEIN"/>
    <property type="match status" value="1"/>
</dbReference>
<organism evidence="2 3">
    <name type="scientific">Mesorhizobium neociceri</name>
    <dbReference type="NCBI Taxonomy" id="1307853"/>
    <lineage>
        <taxon>Bacteria</taxon>
        <taxon>Pseudomonadati</taxon>
        <taxon>Pseudomonadota</taxon>
        <taxon>Alphaproteobacteria</taxon>
        <taxon>Hyphomicrobiales</taxon>
        <taxon>Phyllobacteriaceae</taxon>
        <taxon>Mesorhizobium</taxon>
    </lineage>
</organism>
<dbReference type="Proteomes" id="UP000558284">
    <property type="component" value="Unassembled WGS sequence"/>
</dbReference>
<comment type="caution">
    <text evidence="2">The sequence shown here is derived from an EMBL/GenBank/DDBJ whole genome shotgun (WGS) entry which is preliminary data.</text>
</comment>
<gene>
    <name evidence="2" type="ORF">H0241_06255</name>
</gene>
<sequence length="267" mass="28426">MKKTFRRDGVDLAYRDVGAGLPVIFQHGLGGDEAQVADVFPDLPVTRRVTLECRGQGGSGYGPVDRLSIATFAEDIEALADDLAIGPAVVGGISMGAALALRLSVHKPARVRALVLARPAWVSKAAPANMRPYAVVGDLLMRHSPEHARRLFDESPVAAELARLAPDNLSSLQGFFNRPDPVLFGKLLVAIAGDGPGVSESDIRAIAVPTLVIGHDHDLVHRLGDAQALAGLIPSARLCTITAKSQDRAAYRREFRACLSEFLESLA</sequence>
<protein>
    <submittedName>
        <fullName evidence="2">Alpha/beta hydrolase</fullName>
    </submittedName>
</protein>
<dbReference type="Gene3D" id="3.40.50.1820">
    <property type="entry name" value="alpha/beta hydrolase"/>
    <property type="match status" value="1"/>
</dbReference>
<dbReference type="InterPro" id="IPR050471">
    <property type="entry name" value="AB_hydrolase"/>
</dbReference>
<proteinExistence type="predicted"/>
<feature type="domain" description="AB hydrolase-1" evidence="1">
    <location>
        <begin position="22"/>
        <end position="240"/>
    </location>
</feature>
<dbReference type="AlphaFoldDB" id="A0A838AZL1"/>
<keyword evidence="2" id="KW-0378">Hydrolase</keyword>
<dbReference type="Pfam" id="PF00561">
    <property type="entry name" value="Abhydrolase_1"/>
    <property type="match status" value="1"/>
</dbReference>
<dbReference type="GO" id="GO:0016787">
    <property type="term" value="F:hydrolase activity"/>
    <property type="evidence" value="ECO:0007669"/>
    <property type="project" value="UniProtKB-KW"/>
</dbReference>
<reference evidence="2 3" key="1">
    <citation type="submission" date="2020-07" db="EMBL/GenBank/DDBJ databases">
        <title>Definition of the novel symbiovar canariense within Mesorhizobium novociceri, a new species of genus Mesorhizobium nodulating Cicer canariense in the Caldera de Taburiente National Park (La Palma, Canary Islands).</title>
        <authorList>
            <person name="Leon-Barrios M."/>
            <person name="Perez-Yepez J."/>
            <person name="Flores-Felix J.D."/>
            <person name="Ramirez-Baena M.H."/>
            <person name="Pulido-Suarez L."/>
            <person name="Igual J.M."/>
            <person name="Velazquez E."/>
            <person name="Peix A."/>
        </authorList>
    </citation>
    <scope>NUCLEOTIDE SEQUENCE [LARGE SCALE GENOMIC DNA]</scope>
    <source>
        <strain evidence="2 3">CCANP35</strain>
    </source>
</reference>
<dbReference type="SUPFAM" id="SSF53474">
    <property type="entry name" value="alpha/beta-Hydrolases"/>
    <property type="match status" value="1"/>
</dbReference>
<dbReference type="PANTHER" id="PTHR43433">
    <property type="entry name" value="HYDROLASE, ALPHA/BETA FOLD FAMILY PROTEIN"/>
    <property type="match status" value="1"/>
</dbReference>
<dbReference type="InterPro" id="IPR000073">
    <property type="entry name" value="AB_hydrolase_1"/>
</dbReference>
<dbReference type="RefSeq" id="WP_181056535.1">
    <property type="nucleotide sequence ID" value="NZ_JACDTY010000002.1"/>
</dbReference>
<evidence type="ECO:0000259" key="1">
    <source>
        <dbReference type="Pfam" id="PF00561"/>
    </source>
</evidence>
<keyword evidence="3" id="KW-1185">Reference proteome</keyword>